<dbReference type="GeneID" id="78453781"/>
<proteinExistence type="predicted"/>
<evidence type="ECO:0000256" key="1">
    <source>
        <dbReference type="SAM" id="Phobius"/>
    </source>
</evidence>
<dbReference type="Pfam" id="PF01066">
    <property type="entry name" value="CDP-OH_P_transf"/>
    <property type="match status" value="1"/>
</dbReference>
<gene>
    <name evidence="2" type="primary">ynbA</name>
    <name evidence="2" type="ORF">NCTC12112_02501</name>
</gene>
<feature type="transmembrane region" description="Helical" evidence="1">
    <location>
        <begin position="103"/>
        <end position="128"/>
    </location>
</feature>
<dbReference type="EMBL" id="LS483487">
    <property type="protein sequence ID" value="SQJ10897.1"/>
    <property type="molecule type" value="Genomic_DNA"/>
</dbReference>
<dbReference type="GO" id="GO:0016020">
    <property type="term" value="C:membrane"/>
    <property type="evidence" value="ECO:0007669"/>
    <property type="project" value="InterPro"/>
</dbReference>
<reference evidence="2 3" key="1">
    <citation type="submission" date="2018-06" db="EMBL/GenBank/DDBJ databases">
        <authorList>
            <consortium name="Pathogen Informatics"/>
            <person name="Doyle S."/>
        </authorList>
    </citation>
    <scope>NUCLEOTIDE SEQUENCE [LARGE SCALE GENOMIC DNA]</scope>
    <source>
        <strain evidence="2 3">NCTC12112</strain>
    </source>
</reference>
<dbReference type="Proteomes" id="UP000249008">
    <property type="component" value="Chromosome 1"/>
</dbReference>
<keyword evidence="1" id="KW-1133">Transmembrane helix</keyword>
<feature type="transmembrane region" description="Helical" evidence="1">
    <location>
        <begin position="175"/>
        <end position="193"/>
    </location>
</feature>
<protein>
    <submittedName>
        <fullName evidence="2">Inner membrane protein ynbA</fullName>
    </submittedName>
</protein>
<dbReference type="InterPro" id="IPR043130">
    <property type="entry name" value="CDP-OH_PTrfase_TM_dom"/>
</dbReference>
<dbReference type="GO" id="GO:0008654">
    <property type="term" value="P:phospholipid biosynthetic process"/>
    <property type="evidence" value="ECO:0007669"/>
    <property type="project" value="InterPro"/>
</dbReference>
<keyword evidence="1" id="KW-0812">Transmembrane</keyword>
<organism evidence="2 3">
    <name type="scientific">Fusobacterium ulcerans</name>
    <dbReference type="NCBI Taxonomy" id="861"/>
    <lineage>
        <taxon>Bacteria</taxon>
        <taxon>Fusobacteriati</taxon>
        <taxon>Fusobacteriota</taxon>
        <taxon>Fusobacteriia</taxon>
        <taxon>Fusobacteriales</taxon>
        <taxon>Fusobacteriaceae</taxon>
        <taxon>Fusobacterium</taxon>
    </lineage>
</organism>
<dbReference type="RefSeq" id="WP_005980971.1">
    <property type="nucleotide sequence ID" value="NZ_BAABXY010000001.1"/>
</dbReference>
<feature type="transmembrane region" description="Helical" evidence="1">
    <location>
        <begin position="56"/>
        <end position="74"/>
    </location>
</feature>
<evidence type="ECO:0000313" key="3">
    <source>
        <dbReference type="Proteomes" id="UP000249008"/>
    </source>
</evidence>
<dbReference type="Gene3D" id="1.20.120.1760">
    <property type="match status" value="1"/>
</dbReference>
<sequence length="201" mass="22895">MNISVYNLKKKFQDLLMPLCKKLNLLGITPNQITIGTMIGSIVFSLLFYKLSKYRILFLIVPLFFLKRMALNALDGMIASRFNKKTNLGIFLNEIGDIVADTVFYFCFFSVLNINVVLSMLFIFLGILSEYTGITAIQVDGKRHYEGPMGKSDRALFISLLSIFVFFKLDSRCIEYLLILGVGLLLLTIYNRIKNSLKNIS</sequence>
<dbReference type="GO" id="GO:0016780">
    <property type="term" value="F:phosphotransferase activity, for other substituted phosphate groups"/>
    <property type="evidence" value="ECO:0007669"/>
    <property type="project" value="InterPro"/>
</dbReference>
<dbReference type="InterPro" id="IPR000462">
    <property type="entry name" value="CDP-OH_P_trans"/>
</dbReference>
<accession>A0AAX2JFT5</accession>
<keyword evidence="1" id="KW-0472">Membrane</keyword>
<dbReference type="AlphaFoldDB" id="A0AAX2JFT5"/>
<feature type="transmembrane region" description="Helical" evidence="1">
    <location>
        <begin position="32"/>
        <end position="49"/>
    </location>
</feature>
<evidence type="ECO:0000313" key="2">
    <source>
        <dbReference type="EMBL" id="SQJ10897.1"/>
    </source>
</evidence>
<name>A0AAX2JFT5_9FUSO</name>